<dbReference type="EnsemblBacteria" id="ABD42334">
    <property type="protein sequence ID" value="ABD42334"/>
    <property type="gene ID" value="Mhun_2637"/>
</dbReference>
<dbReference type="GO" id="GO:0000160">
    <property type="term" value="P:phosphorelay signal transduction system"/>
    <property type="evidence" value="ECO:0007669"/>
    <property type="project" value="InterPro"/>
</dbReference>
<name>Q2FS84_METHJ</name>
<evidence type="ECO:0000313" key="4">
    <source>
        <dbReference type="EMBL" id="ABD42334.1"/>
    </source>
</evidence>
<feature type="modified residue" description="4-aspartylphosphate" evidence="1">
    <location>
        <position position="56"/>
    </location>
</feature>
<dbReference type="CDD" id="cd17534">
    <property type="entry name" value="REC_DC-like"/>
    <property type="match status" value="1"/>
</dbReference>
<dbReference type="Pfam" id="PF13426">
    <property type="entry name" value="PAS_9"/>
    <property type="match status" value="1"/>
</dbReference>
<dbReference type="SUPFAM" id="SSF52172">
    <property type="entry name" value="CheY-like"/>
    <property type="match status" value="1"/>
</dbReference>
<dbReference type="Proteomes" id="UP000001941">
    <property type="component" value="Chromosome"/>
</dbReference>
<evidence type="ECO:0000313" key="5">
    <source>
        <dbReference type="Proteomes" id="UP000001941"/>
    </source>
</evidence>
<dbReference type="STRING" id="323259.Mhun_2637"/>
<dbReference type="SMART" id="SM00448">
    <property type="entry name" value="REC"/>
    <property type="match status" value="1"/>
</dbReference>
<dbReference type="AlphaFoldDB" id="Q2FS84"/>
<dbReference type="InterPro" id="IPR011006">
    <property type="entry name" value="CheY-like_superfamily"/>
</dbReference>
<dbReference type="PANTHER" id="PTHR43228">
    <property type="entry name" value="TWO-COMPONENT RESPONSE REGULATOR"/>
    <property type="match status" value="1"/>
</dbReference>
<dbReference type="PROSITE" id="PS50110">
    <property type="entry name" value="RESPONSE_REGULATORY"/>
    <property type="match status" value="1"/>
</dbReference>
<dbReference type="InterPro" id="IPR035965">
    <property type="entry name" value="PAS-like_dom_sf"/>
</dbReference>
<dbReference type="SUPFAM" id="SSF55785">
    <property type="entry name" value="PYP-like sensor domain (PAS domain)"/>
    <property type="match status" value="1"/>
</dbReference>
<dbReference type="InterPro" id="IPR000014">
    <property type="entry name" value="PAS"/>
</dbReference>
<dbReference type="GeneID" id="32154839"/>
<feature type="domain" description="Response regulatory" evidence="2">
    <location>
        <begin position="6"/>
        <end position="121"/>
    </location>
</feature>
<dbReference type="InterPro" id="IPR052048">
    <property type="entry name" value="ST_Response_Regulator"/>
</dbReference>
<evidence type="ECO:0000259" key="3">
    <source>
        <dbReference type="PROSITE" id="PS50112"/>
    </source>
</evidence>
<evidence type="ECO:0000259" key="2">
    <source>
        <dbReference type="PROSITE" id="PS50110"/>
    </source>
</evidence>
<proteinExistence type="predicted"/>
<dbReference type="EMBL" id="CP000254">
    <property type="protein sequence ID" value="ABD42334.1"/>
    <property type="molecule type" value="Genomic_DNA"/>
</dbReference>
<dbReference type="InterPro" id="IPR001789">
    <property type="entry name" value="Sig_transdc_resp-reg_receiver"/>
</dbReference>
<keyword evidence="5" id="KW-1185">Reference proteome</keyword>
<dbReference type="InParanoid" id="Q2FS84"/>
<dbReference type="RefSeq" id="WP_011449591.1">
    <property type="nucleotide sequence ID" value="NC_007796.1"/>
</dbReference>
<dbReference type="PANTHER" id="PTHR43228:SF6">
    <property type="entry name" value="RESPONSE REGULATOR RECEIVER"/>
    <property type="match status" value="1"/>
</dbReference>
<dbReference type="Pfam" id="PF00072">
    <property type="entry name" value="Response_reg"/>
    <property type="match status" value="1"/>
</dbReference>
<dbReference type="eggNOG" id="arCOG06537">
    <property type="taxonomic scope" value="Archaea"/>
</dbReference>
<dbReference type="Gene3D" id="3.30.450.20">
    <property type="entry name" value="PAS domain"/>
    <property type="match status" value="1"/>
</dbReference>
<protein>
    <submittedName>
        <fullName evidence="4">PAS/PAC sensor protein</fullName>
    </submittedName>
</protein>
<dbReference type="Gene3D" id="3.40.50.2300">
    <property type="match status" value="1"/>
</dbReference>
<feature type="domain" description="PAS" evidence="3">
    <location>
        <begin position="138"/>
        <end position="183"/>
    </location>
</feature>
<gene>
    <name evidence="4" type="ordered locus">Mhun_2637</name>
</gene>
<organism evidence="4 5">
    <name type="scientific">Methanospirillum hungatei JF-1 (strain ATCC 27890 / DSM 864 / NBRC 100397 / JF-1)</name>
    <dbReference type="NCBI Taxonomy" id="323259"/>
    <lineage>
        <taxon>Archaea</taxon>
        <taxon>Methanobacteriati</taxon>
        <taxon>Methanobacteriota</taxon>
        <taxon>Stenosarchaea group</taxon>
        <taxon>Methanomicrobia</taxon>
        <taxon>Methanomicrobiales</taxon>
        <taxon>Methanospirillaceae</taxon>
        <taxon>Methanospirillum</taxon>
    </lineage>
</organism>
<dbReference type="HOGENOM" id="CLU_000445_14_0_2"/>
<dbReference type="PROSITE" id="PS50112">
    <property type="entry name" value="PAS"/>
    <property type="match status" value="1"/>
</dbReference>
<accession>Q2FS84</accession>
<dbReference type="CDD" id="cd00130">
    <property type="entry name" value="PAS"/>
    <property type="match status" value="1"/>
</dbReference>
<evidence type="ECO:0000256" key="1">
    <source>
        <dbReference type="PROSITE-ProRule" id="PRU00169"/>
    </source>
</evidence>
<dbReference type="KEGG" id="mhu:Mhun_2637"/>
<sequence length="461" mass="51697">MPQGSKILIVEDEMLISMEIKQKLRAMGYEVVGQAITGESAIQKAGETKPDLILMDIRLKGEMDGIAAAKRIMELYDLPIIFLTAHSDKATLERAIAVSPSGYLLKPFKERELMTNIEMSLHKHRIKQKVREEVHPEALSELGKKIEAIPLPVVLLSGTGTIREINQVAATLAGFQRQELLGRPVYAFFGLLGGGDAVQDGSGVEMILPDQVSLKRKDGSMVPVTLTGGFVFHEGNQPPSYLILIESAESAATASSHIGPEMIRHLMAVTTALRLPAFVIDKSLMLAGYNPLFAELARKAGISQYMLNRPLYETPKFSFFGDMQDLQELFRSGDVERRIRKYTFDETVKFIEFTRIPLKKEGIPTHIATIMADVTAERHAVFEAERIKKEYSELYSTLEKIRELSAEIRTPIQDMLLKMSEGKPLESGYAREMTDQVSDLMSRFDTAWIRYAELKDQITKK</sequence>
<dbReference type="OrthoDB" id="2830at2157"/>
<reference evidence="5" key="1">
    <citation type="journal article" date="2016" name="Stand. Genomic Sci.">
        <title>Complete genome sequence of Methanospirillum hungatei type strain JF1.</title>
        <authorList>
            <person name="Gunsalus R.P."/>
            <person name="Cook L.E."/>
            <person name="Crable B."/>
            <person name="Rohlin L."/>
            <person name="McDonald E."/>
            <person name="Mouttaki H."/>
            <person name="Sieber J.R."/>
            <person name="Poweleit N."/>
            <person name="Zhou H."/>
            <person name="Lapidus A.L."/>
            <person name="Daligault H.E."/>
            <person name="Land M."/>
            <person name="Gilna P."/>
            <person name="Ivanova N."/>
            <person name="Kyrpides N."/>
            <person name="Culley D.E."/>
            <person name="McInerney M.J."/>
        </authorList>
    </citation>
    <scope>NUCLEOTIDE SEQUENCE [LARGE SCALE GENOMIC DNA]</scope>
    <source>
        <strain evidence="5">ATCC 27890 / DSM 864 / NBRC 100397 / JF-1</strain>
    </source>
</reference>
<keyword evidence="1" id="KW-0597">Phosphoprotein</keyword>